<dbReference type="PANTHER" id="PTHR14978">
    <property type="entry name" value="BETA-CATENIN-LIKE PROTEIN 1 NUCLEAR ASSOCIATED PROTEIN"/>
    <property type="match status" value="1"/>
</dbReference>
<keyword evidence="3" id="KW-0677">Repeat</keyword>
<dbReference type="STRING" id="574566.I0Z3E7"/>
<evidence type="ECO:0000313" key="10">
    <source>
        <dbReference type="Proteomes" id="UP000007264"/>
    </source>
</evidence>
<dbReference type="GeneID" id="17043168"/>
<feature type="compositionally biased region" description="Basic and acidic residues" evidence="7">
    <location>
        <begin position="699"/>
        <end position="717"/>
    </location>
</feature>
<dbReference type="SUPFAM" id="SSF48371">
    <property type="entry name" value="ARM repeat"/>
    <property type="match status" value="1"/>
</dbReference>
<keyword evidence="2" id="KW-0597">Phosphoprotein</keyword>
<dbReference type="InterPro" id="IPR013180">
    <property type="entry name" value="CTNNBL1_N"/>
</dbReference>
<dbReference type="GO" id="GO:0005681">
    <property type="term" value="C:spliceosomal complex"/>
    <property type="evidence" value="ECO:0007669"/>
    <property type="project" value="TreeGrafter"/>
</dbReference>
<dbReference type="KEGG" id="csl:COCSUDRAFT_65130"/>
<protein>
    <submittedName>
        <fullName evidence="9">DUF1716-domain-containing protein</fullName>
    </submittedName>
</protein>
<evidence type="ECO:0000256" key="5">
    <source>
        <dbReference type="ARBA" id="ARBA00023242"/>
    </source>
</evidence>
<dbReference type="eggNOG" id="KOG2734">
    <property type="taxonomic scope" value="Eukaryota"/>
</dbReference>
<keyword evidence="5" id="KW-0539">Nucleus</keyword>
<comment type="subcellular location">
    <subcellularLocation>
        <location evidence="1">Nucleus</location>
    </subcellularLocation>
</comment>
<dbReference type="InterPro" id="IPR016024">
    <property type="entry name" value="ARM-type_fold"/>
</dbReference>
<dbReference type="OrthoDB" id="1898821at2759"/>
<feature type="region of interest" description="Disordered" evidence="7">
    <location>
        <begin position="579"/>
        <end position="717"/>
    </location>
</feature>
<feature type="repeat" description="ARM" evidence="6">
    <location>
        <begin position="170"/>
        <end position="198"/>
    </location>
</feature>
<gene>
    <name evidence="9" type="ORF">COCSUDRAFT_65130</name>
</gene>
<dbReference type="Proteomes" id="UP000007264">
    <property type="component" value="Unassembled WGS sequence"/>
</dbReference>
<dbReference type="Gene3D" id="1.25.10.10">
    <property type="entry name" value="Leucine-rich Repeat Variant"/>
    <property type="match status" value="1"/>
</dbReference>
<dbReference type="InterPro" id="IPR011989">
    <property type="entry name" value="ARM-like"/>
</dbReference>
<evidence type="ECO:0000256" key="6">
    <source>
        <dbReference type="PROSITE-ProRule" id="PRU00259"/>
    </source>
</evidence>
<evidence type="ECO:0000259" key="8">
    <source>
        <dbReference type="SMART" id="SM01156"/>
    </source>
</evidence>
<dbReference type="PANTHER" id="PTHR14978:SF0">
    <property type="entry name" value="BETA-CATENIN-LIKE PROTEIN 1"/>
    <property type="match status" value="1"/>
</dbReference>
<keyword evidence="10" id="KW-1185">Reference proteome</keyword>
<comment type="caution">
    <text evidence="9">The sequence shown here is derived from an EMBL/GenBank/DDBJ whole genome shotgun (WGS) entry which is preliminary data.</text>
</comment>
<feature type="compositionally biased region" description="Basic and acidic residues" evidence="7">
    <location>
        <begin position="675"/>
        <end position="691"/>
    </location>
</feature>
<evidence type="ECO:0000256" key="2">
    <source>
        <dbReference type="ARBA" id="ARBA00022553"/>
    </source>
</evidence>
<evidence type="ECO:0000256" key="3">
    <source>
        <dbReference type="ARBA" id="ARBA00022737"/>
    </source>
</evidence>
<dbReference type="RefSeq" id="XP_005649710.1">
    <property type="nucleotide sequence ID" value="XM_005649653.1"/>
</dbReference>
<evidence type="ECO:0000256" key="1">
    <source>
        <dbReference type="ARBA" id="ARBA00004123"/>
    </source>
</evidence>
<feature type="compositionally biased region" description="Basic and acidic residues" evidence="7">
    <location>
        <begin position="637"/>
        <end position="666"/>
    </location>
</feature>
<dbReference type="Pfam" id="PF08216">
    <property type="entry name" value="CTNNBL"/>
    <property type="match status" value="1"/>
</dbReference>
<reference evidence="9 10" key="1">
    <citation type="journal article" date="2012" name="Genome Biol.">
        <title>The genome of the polar eukaryotic microalga coccomyxa subellipsoidea reveals traits of cold adaptation.</title>
        <authorList>
            <person name="Blanc G."/>
            <person name="Agarkova I."/>
            <person name="Grimwood J."/>
            <person name="Kuo A."/>
            <person name="Brueggeman A."/>
            <person name="Dunigan D."/>
            <person name="Gurnon J."/>
            <person name="Ladunga I."/>
            <person name="Lindquist E."/>
            <person name="Lucas S."/>
            <person name="Pangilinan J."/>
            <person name="Proschold T."/>
            <person name="Salamov A."/>
            <person name="Schmutz J."/>
            <person name="Weeks D."/>
            <person name="Yamada T."/>
            <person name="Claverie J.M."/>
            <person name="Grigoriev I."/>
            <person name="Van Etten J."/>
            <person name="Lomsadze A."/>
            <person name="Borodovsky M."/>
        </authorList>
    </citation>
    <scope>NUCLEOTIDE SEQUENCE [LARGE SCALE GENOMIC DNA]</scope>
    <source>
        <strain evidence="9 10">C-169</strain>
    </source>
</reference>
<keyword evidence="4" id="KW-0175">Coiled coil</keyword>
<dbReference type="AlphaFoldDB" id="I0Z3E7"/>
<dbReference type="PROSITE" id="PS50176">
    <property type="entry name" value="ARM_REPEAT"/>
    <property type="match status" value="1"/>
</dbReference>
<dbReference type="FunFam" id="1.25.10.10:FF:001136">
    <property type="entry name" value="Beta-catenin-like protein 1"/>
    <property type="match status" value="1"/>
</dbReference>
<dbReference type="SMART" id="SM00185">
    <property type="entry name" value="ARM"/>
    <property type="match status" value="5"/>
</dbReference>
<proteinExistence type="predicted"/>
<sequence>MSRDAPVAVLQAAFNSIVGGLQDKQKGAATQQEFIAASKFEGAKPGFFFSLGTKGVGYYADAHQPKVAEPEIEEPIKKAPVQLDPEQLLKEAEEQAEEAGNDQALLDARGLKRLVLSFDRKYKENLEARMKHADAPEKFMASELDLDEEVRRLQAIAGYPELYPELVRLGAVPSILTLLSHDNGDIAASALELLRELTDADAIEDSEEDAKELVDAMVENSALESLVQRLSSFNEAVDEEAVAVTNTLSIFENMVELSPAVAEELVKRTKVLKWMLQRLKSREFDVNKGSVGEVLGVLLQSSQENAQRLADLNGIDVLLQAIVPYKNRPATSDDETEYVENLFNALCSTLMTPKNRQLFVEAEGVELMVLILKQKKSVRAGALKALDFACTRCPAACERFVDVLGLKTLFSIFMGKSKIKRRKGEEGHEGDEEERVVSIISSLLNNLARGSRRDRVCAKFVENEFEKCDHIMELYTRYDARVRAEEERLADMPEEDLEDMDEDYMLVARMEAGLFTLQQCTLILGHLWFHGDGLTLEGVRGKLKEFHDAIGDEGGAEEADRQRAKVMRLLLELGYKEEEALPPLPPPDAAEPAANGAVADADEEADPFNLDALPETGAAPPPAEARQGAAASTADAENGRTSKRGAEDDGEKEKEREQRRHRDRDEKHRHKEKREHKDRERGKDRDTDRDRKERHREKRGHEREVDDREDRKRDRHR</sequence>
<feature type="compositionally biased region" description="Low complexity" evidence="7">
    <location>
        <begin position="590"/>
        <end position="599"/>
    </location>
</feature>
<dbReference type="EMBL" id="AGSI01000004">
    <property type="protein sequence ID" value="EIE25166.1"/>
    <property type="molecule type" value="Genomic_DNA"/>
</dbReference>
<evidence type="ECO:0000256" key="7">
    <source>
        <dbReference type="SAM" id="MobiDB-lite"/>
    </source>
</evidence>
<accession>I0Z3E7</accession>
<dbReference type="SMART" id="SM01156">
    <property type="entry name" value="DUF1716"/>
    <property type="match status" value="1"/>
</dbReference>
<dbReference type="GO" id="GO:0010467">
    <property type="term" value="P:gene expression"/>
    <property type="evidence" value="ECO:0007669"/>
    <property type="project" value="UniProtKB-ARBA"/>
</dbReference>
<name>I0Z3E7_COCSC</name>
<dbReference type="InterPro" id="IPR039678">
    <property type="entry name" value="CTNNBL1"/>
</dbReference>
<feature type="domain" description="Beta-catenin-like protein 1 N-terminal" evidence="8">
    <location>
        <begin position="81"/>
        <end position="191"/>
    </location>
</feature>
<organism evidence="9 10">
    <name type="scientific">Coccomyxa subellipsoidea (strain C-169)</name>
    <name type="common">Green microalga</name>
    <dbReference type="NCBI Taxonomy" id="574566"/>
    <lineage>
        <taxon>Eukaryota</taxon>
        <taxon>Viridiplantae</taxon>
        <taxon>Chlorophyta</taxon>
        <taxon>core chlorophytes</taxon>
        <taxon>Trebouxiophyceae</taxon>
        <taxon>Trebouxiophyceae incertae sedis</taxon>
        <taxon>Coccomyxaceae</taxon>
        <taxon>Coccomyxa</taxon>
        <taxon>Coccomyxa subellipsoidea</taxon>
    </lineage>
</organism>
<evidence type="ECO:0000313" key="9">
    <source>
        <dbReference type="EMBL" id="EIE25166.1"/>
    </source>
</evidence>
<evidence type="ECO:0000256" key="4">
    <source>
        <dbReference type="ARBA" id="ARBA00023054"/>
    </source>
</evidence>
<dbReference type="InterPro" id="IPR000225">
    <property type="entry name" value="Armadillo"/>
</dbReference>